<keyword evidence="2" id="KW-1185">Reference proteome</keyword>
<organism evidence="2 3">
    <name type="scientific">Actinia tenebrosa</name>
    <name type="common">Australian red waratah sea anemone</name>
    <dbReference type="NCBI Taxonomy" id="6105"/>
    <lineage>
        <taxon>Eukaryota</taxon>
        <taxon>Metazoa</taxon>
        <taxon>Cnidaria</taxon>
        <taxon>Anthozoa</taxon>
        <taxon>Hexacorallia</taxon>
        <taxon>Actiniaria</taxon>
        <taxon>Actiniidae</taxon>
        <taxon>Actinia</taxon>
    </lineage>
</organism>
<proteinExistence type="predicted"/>
<keyword evidence="1" id="KW-0732">Signal</keyword>
<feature type="signal peptide" evidence="1">
    <location>
        <begin position="1"/>
        <end position="18"/>
    </location>
</feature>
<reference evidence="3" key="1">
    <citation type="submission" date="2025-08" db="UniProtKB">
        <authorList>
            <consortium name="RefSeq"/>
        </authorList>
    </citation>
    <scope>IDENTIFICATION</scope>
    <source>
        <tissue evidence="3">Tentacle</tissue>
    </source>
</reference>
<sequence>MKVESFYILLCFVIPAASFKFTKWPNNPLVVYYRNRTNVELRWEWNLEGGVFNFLKIERYRKDNVLGTETQIAKYYSSGTASVEETKYSISVQNRANGSVVFTIKDITNQGINEGKDNNGEKSRVDVMEANKEYIYSIEVDEQTSGKAFTNSVALKVLSKYFKRKLLVGNIYNEGNLYKHQLGFK</sequence>
<dbReference type="RefSeq" id="XP_031564777.1">
    <property type="nucleotide sequence ID" value="XM_031708917.1"/>
</dbReference>
<dbReference type="OrthoDB" id="5968732at2759"/>
<feature type="chain" id="PRO_5027948069" evidence="1">
    <location>
        <begin position="19"/>
        <end position="185"/>
    </location>
</feature>
<dbReference type="InParanoid" id="A0A6P8IE06"/>
<evidence type="ECO:0000256" key="1">
    <source>
        <dbReference type="SAM" id="SignalP"/>
    </source>
</evidence>
<dbReference type="GeneID" id="116300131"/>
<protein>
    <submittedName>
        <fullName evidence="3">Uncharacterized protein LOC116300131</fullName>
    </submittedName>
</protein>
<evidence type="ECO:0000313" key="2">
    <source>
        <dbReference type="Proteomes" id="UP000515163"/>
    </source>
</evidence>
<accession>A0A6P8IE06</accession>
<evidence type="ECO:0000313" key="3">
    <source>
        <dbReference type="RefSeq" id="XP_031564777.1"/>
    </source>
</evidence>
<dbReference type="AlphaFoldDB" id="A0A6P8IE06"/>
<gene>
    <name evidence="3" type="primary">LOC116300131</name>
</gene>
<dbReference type="Proteomes" id="UP000515163">
    <property type="component" value="Unplaced"/>
</dbReference>
<name>A0A6P8IE06_ACTTE</name>
<dbReference type="KEGG" id="aten:116300131"/>